<keyword evidence="2 5" id="KW-0812">Transmembrane</keyword>
<keyword evidence="4 5" id="KW-0472">Membrane</keyword>
<gene>
    <name evidence="6" type="ORF">CONLIGDRAFT_712796</name>
</gene>
<evidence type="ECO:0000256" key="1">
    <source>
        <dbReference type="ARBA" id="ARBA00004141"/>
    </source>
</evidence>
<accession>A0A1J7JR81</accession>
<dbReference type="AlphaFoldDB" id="A0A1J7JR81"/>
<dbReference type="InParanoid" id="A0A1J7JR81"/>
<feature type="transmembrane region" description="Helical" evidence="5">
    <location>
        <begin position="131"/>
        <end position="156"/>
    </location>
</feature>
<evidence type="ECO:0000313" key="7">
    <source>
        <dbReference type="Proteomes" id="UP000182658"/>
    </source>
</evidence>
<evidence type="ECO:0000256" key="3">
    <source>
        <dbReference type="ARBA" id="ARBA00022989"/>
    </source>
</evidence>
<dbReference type="PANTHER" id="PTHR11785:SF512">
    <property type="entry name" value="SOBREMESA, ISOFORM B"/>
    <property type="match status" value="1"/>
</dbReference>
<sequence length="445" mass="47738">MDDASVTTPLLFASSPSAQPDLRAVAPENEGHQQRTCLVGSTEEPLNEDSKRRVGFYDSIAMVLGTQIGSGIFISPALVARNAGSVPLALLIWSLAGLLAWACALCYAELGTRMPLNGGPQEYLAHCFNDLAGFLASWGTIFALKSCSAAMLSIFISNSVCDALGIREAPFDYPRKLGALLITTLITTINCAGNTQSKIVTKLLLACKIFGLGFVLALGLFGFFVPQSPHAATASTEAQPLLHAGLSNYTDAMLQALWAYSGWETLAFIGGELENPSRIIRPVTNIAMAIILVLFVLANVAYFSALTFEEIVNSTTIAMTFSEHFLGRAGGILYAAVIVLSAVGTLNVKAFTAARITQAAAERRYLPLLMKTVEKMPSDGVCPPARVTRSFRFWEYLHHPTHFSDGTIPFSAIIFNSLLTVVYILIGDLGSLITFIGTHISLTTV</sequence>
<evidence type="ECO:0000256" key="4">
    <source>
        <dbReference type="ARBA" id="ARBA00023136"/>
    </source>
</evidence>
<dbReference type="Gene3D" id="1.20.1740.10">
    <property type="entry name" value="Amino acid/polyamine transporter I"/>
    <property type="match status" value="1"/>
</dbReference>
<dbReference type="GO" id="GO:0015179">
    <property type="term" value="F:L-amino acid transmembrane transporter activity"/>
    <property type="evidence" value="ECO:0007669"/>
    <property type="project" value="TreeGrafter"/>
</dbReference>
<feature type="transmembrane region" description="Helical" evidence="5">
    <location>
        <begin position="325"/>
        <end position="348"/>
    </location>
</feature>
<dbReference type="GO" id="GO:0016020">
    <property type="term" value="C:membrane"/>
    <property type="evidence" value="ECO:0007669"/>
    <property type="project" value="UniProtKB-SubCell"/>
</dbReference>
<dbReference type="EMBL" id="KV875095">
    <property type="protein sequence ID" value="OIW32472.1"/>
    <property type="molecule type" value="Genomic_DNA"/>
</dbReference>
<feature type="transmembrane region" description="Helical" evidence="5">
    <location>
        <begin position="252"/>
        <end position="271"/>
    </location>
</feature>
<feature type="transmembrane region" description="Helical" evidence="5">
    <location>
        <begin position="418"/>
        <end position="442"/>
    </location>
</feature>
<dbReference type="PANTHER" id="PTHR11785">
    <property type="entry name" value="AMINO ACID TRANSPORTER"/>
    <property type="match status" value="1"/>
</dbReference>
<name>A0A1J7JR81_9PEZI</name>
<protein>
    <submittedName>
        <fullName evidence="6">Amino acid transporter</fullName>
    </submittedName>
</protein>
<dbReference type="OrthoDB" id="10062876at2759"/>
<keyword evidence="7" id="KW-1185">Reference proteome</keyword>
<evidence type="ECO:0000256" key="2">
    <source>
        <dbReference type="ARBA" id="ARBA00022692"/>
    </source>
</evidence>
<dbReference type="InterPro" id="IPR050598">
    <property type="entry name" value="AminoAcid_Transporter"/>
</dbReference>
<proteinExistence type="predicted"/>
<comment type="subcellular location">
    <subcellularLocation>
        <location evidence="1">Membrane</location>
        <topology evidence="1">Multi-pass membrane protein</topology>
    </subcellularLocation>
</comment>
<dbReference type="STRING" id="1408157.A0A1J7JR81"/>
<feature type="transmembrane region" description="Helical" evidence="5">
    <location>
        <begin position="60"/>
        <end position="80"/>
    </location>
</feature>
<feature type="transmembrane region" description="Helical" evidence="5">
    <location>
        <begin position="205"/>
        <end position="225"/>
    </location>
</feature>
<dbReference type="InterPro" id="IPR002293">
    <property type="entry name" value="AA/rel_permease1"/>
</dbReference>
<evidence type="ECO:0000256" key="5">
    <source>
        <dbReference type="SAM" id="Phobius"/>
    </source>
</evidence>
<feature type="transmembrane region" description="Helical" evidence="5">
    <location>
        <begin position="283"/>
        <end position="305"/>
    </location>
</feature>
<dbReference type="Proteomes" id="UP000182658">
    <property type="component" value="Unassembled WGS sequence"/>
</dbReference>
<feature type="transmembrane region" description="Helical" evidence="5">
    <location>
        <begin position="86"/>
        <end position="110"/>
    </location>
</feature>
<dbReference type="Pfam" id="PF13520">
    <property type="entry name" value="AA_permease_2"/>
    <property type="match status" value="1"/>
</dbReference>
<reference evidence="6 7" key="1">
    <citation type="submission" date="2016-10" db="EMBL/GenBank/DDBJ databases">
        <title>Draft genome sequence of Coniochaeta ligniaria NRRL30616, a lignocellulolytic fungus for bioabatement of inhibitors in plant biomass hydrolysates.</title>
        <authorList>
            <consortium name="DOE Joint Genome Institute"/>
            <person name="Jimenez D.J."/>
            <person name="Hector R.E."/>
            <person name="Riley R."/>
            <person name="Sun H."/>
            <person name="Grigoriev I.V."/>
            <person name="Van Elsas J.D."/>
            <person name="Nichols N.N."/>
        </authorList>
    </citation>
    <scope>NUCLEOTIDE SEQUENCE [LARGE SCALE GENOMIC DNA]</scope>
    <source>
        <strain evidence="6 7">NRRL 30616</strain>
    </source>
</reference>
<keyword evidence="3 5" id="KW-1133">Transmembrane helix</keyword>
<organism evidence="6 7">
    <name type="scientific">Coniochaeta ligniaria NRRL 30616</name>
    <dbReference type="NCBI Taxonomy" id="1408157"/>
    <lineage>
        <taxon>Eukaryota</taxon>
        <taxon>Fungi</taxon>
        <taxon>Dikarya</taxon>
        <taxon>Ascomycota</taxon>
        <taxon>Pezizomycotina</taxon>
        <taxon>Sordariomycetes</taxon>
        <taxon>Sordariomycetidae</taxon>
        <taxon>Coniochaetales</taxon>
        <taxon>Coniochaetaceae</taxon>
        <taxon>Coniochaeta</taxon>
    </lineage>
</organism>
<evidence type="ECO:0000313" key="6">
    <source>
        <dbReference type="EMBL" id="OIW32472.1"/>
    </source>
</evidence>